<comment type="caution">
    <text evidence="8">The sequence shown here is derived from an EMBL/GenBank/DDBJ whole genome shotgun (WGS) entry which is preliminary data.</text>
</comment>
<comment type="subcellular location">
    <subcellularLocation>
        <location evidence="7">Cell membrane</location>
        <topology evidence="7">Multi-pass membrane protein</topology>
    </subcellularLocation>
</comment>
<comment type="function">
    <text evidence="7">Catalyzes the transfer of the diacylglyceryl group from phosphatidylglycerol to the sulfhydryl group of the N-terminal cysteine of a prolipoprotein, the first step in the formation of mature lipoproteins.</text>
</comment>
<dbReference type="HAMAP" id="MF_01147">
    <property type="entry name" value="Lgt"/>
    <property type="match status" value="1"/>
</dbReference>
<feature type="transmembrane region" description="Helical" evidence="7">
    <location>
        <begin position="162"/>
        <end position="180"/>
    </location>
</feature>
<organism evidence="8 9">
    <name type="scientific">Aedoeadaptatus acetigenes</name>
    <dbReference type="NCBI Taxonomy" id="2981723"/>
    <lineage>
        <taxon>Bacteria</taxon>
        <taxon>Bacillati</taxon>
        <taxon>Bacillota</taxon>
        <taxon>Tissierellia</taxon>
        <taxon>Tissierellales</taxon>
        <taxon>Peptoniphilaceae</taxon>
        <taxon>Aedoeadaptatus</taxon>
    </lineage>
</organism>
<dbReference type="InterPro" id="IPR001640">
    <property type="entry name" value="Lgt"/>
</dbReference>
<dbReference type="PANTHER" id="PTHR30589:SF0">
    <property type="entry name" value="PHOSPHATIDYLGLYCEROL--PROLIPOPROTEIN DIACYLGLYCERYL TRANSFERASE"/>
    <property type="match status" value="1"/>
</dbReference>
<dbReference type="PROSITE" id="PS01311">
    <property type="entry name" value="LGT"/>
    <property type="match status" value="1"/>
</dbReference>
<name>A0ABV1J3Q8_9FIRM</name>
<protein>
    <recommendedName>
        <fullName evidence="7">Phosphatidylglycerol--prolipoprotein diacylglyceryl transferase</fullName>
        <ecNumber evidence="7">2.5.1.145</ecNumber>
    </recommendedName>
</protein>
<dbReference type="Proteomes" id="UP001481872">
    <property type="component" value="Unassembled WGS sequence"/>
</dbReference>
<dbReference type="GO" id="GO:0008961">
    <property type="term" value="F:phosphatidylglycerol-prolipoprotein diacylglyceryl transferase activity"/>
    <property type="evidence" value="ECO:0007669"/>
    <property type="project" value="UniProtKB-EC"/>
</dbReference>
<dbReference type="EC" id="2.5.1.145" evidence="7"/>
<dbReference type="PANTHER" id="PTHR30589">
    <property type="entry name" value="PROLIPOPROTEIN DIACYLGLYCERYL TRANSFERASE"/>
    <property type="match status" value="1"/>
</dbReference>
<evidence type="ECO:0000313" key="8">
    <source>
        <dbReference type="EMBL" id="MEQ3352829.1"/>
    </source>
</evidence>
<evidence type="ECO:0000256" key="1">
    <source>
        <dbReference type="ARBA" id="ARBA00007150"/>
    </source>
</evidence>
<keyword evidence="5 7" id="KW-1133">Transmembrane helix</keyword>
<evidence type="ECO:0000256" key="5">
    <source>
        <dbReference type="ARBA" id="ARBA00022989"/>
    </source>
</evidence>
<feature type="binding site" evidence="7">
    <location>
        <position position="131"/>
    </location>
    <ligand>
        <name>a 1,2-diacyl-sn-glycero-3-phospho-(1'-sn-glycerol)</name>
        <dbReference type="ChEBI" id="CHEBI:64716"/>
    </ligand>
</feature>
<keyword evidence="4 7" id="KW-0812">Transmembrane</keyword>
<feature type="transmembrane region" description="Helical" evidence="7">
    <location>
        <begin position="47"/>
        <end position="68"/>
    </location>
</feature>
<evidence type="ECO:0000256" key="3">
    <source>
        <dbReference type="ARBA" id="ARBA00022679"/>
    </source>
</evidence>
<keyword evidence="6 7" id="KW-0472">Membrane</keyword>
<sequence length="259" mass="28627">MNPVAFTLFGLEVRWYGIFIACGALLAIFFAEKLIERNPRVPKEAAVDVSIFALPLGIIGARAYYVFFEWEYYSAHLSEVLAIRNGGLAIHGGLLGGSLAIFIYCLAKKISFFELMDMMAPGVVLAQGIGRWGNFMNGEAHGGVTTVPWAINVGGQMVHPTFLYESILDVGVFLFLYFFLSKKRRFPGELAGAYMILYGIGRFFIEGLRTDSLYIGPLRTAQVVSIIGIFLGILLLIVQSKRIKTGDYALKEEKAATNK</sequence>
<keyword evidence="2 7" id="KW-1003">Cell membrane</keyword>
<comment type="catalytic activity">
    <reaction evidence="7">
        <text>L-cysteinyl-[prolipoprotein] + a 1,2-diacyl-sn-glycero-3-phospho-(1'-sn-glycerol) = an S-1,2-diacyl-sn-glyceryl-L-cysteinyl-[prolipoprotein] + sn-glycerol 1-phosphate + H(+)</text>
        <dbReference type="Rhea" id="RHEA:56712"/>
        <dbReference type="Rhea" id="RHEA-COMP:14679"/>
        <dbReference type="Rhea" id="RHEA-COMP:14680"/>
        <dbReference type="ChEBI" id="CHEBI:15378"/>
        <dbReference type="ChEBI" id="CHEBI:29950"/>
        <dbReference type="ChEBI" id="CHEBI:57685"/>
        <dbReference type="ChEBI" id="CHEBI:64716"/>
        <dbReference type="ChEBI" id="CHEBI:140658"/>
        <dbReference type="EC" id="2.5.1.145"/>
    </reaction>
</comment>
<evidence type="ECO:0000313" key="9">
    <source>
        <dbReference type="Proteomes" id="UP001481872"/>
    </source>
</evidence>
<keyword evidence="3 7" id="KW-0808">Transferase</keyword>
<feature type="transmembrane region" description="Helical" evidence="7">
    <location>
        <begin position="187"/>
        <end position="205"/>
    </location>
</feature>
<evidence type="ECO:0000256" key="6">
    <source>
        <dbReference type="ARBA" id="ARBA00023136"/>
    </source>
</evidence>
<proteinExistence type="inferred from homology"/>
<comment type="similarity">
    <text evidence="1 7">Belongs to the Lgt family.</text>
</comment>
<accession>A0ABV1J3Q8</accession>
<dbReference type="RefSeq" id="WP_349053256.1">
    <property type="nucleotide sequence ID" value="NZ_JBBNPS010000001.1"/>
</dbReference>
<keyword evidence="9" id="KW-1185">Reference proteome</keyword>
<feature type="transmembrane region" description="Helical" evidence="7">
    <location>
        <begin position="217"/>
        <end position="238"/>
    </location>
</feature>
<dbReference type="Pfam" id="PF01790">
    <property type="entry name" value="LGT"/>
    <property type="match status" value="1"/>
</dbReference>
<evidence type="ECO:0000256" key="4">
    <source>
        <dbReference type="ARBA" id="ARBA00022692"/>
    </source>
</evidence>
<dbReference type="EMBL" id="JBBNPS010000001">
    <property type="protein sequence ID" value="MEQ3352829.1"/>
    <property type="molecule type" value="Genomic_DNA"/>
</dbReference>
<gene>
    <name evidence="7 8" type="primary">lgt</name>
    <name evidence="8" type="ORF">AAA081_00720</name>
</gene>
<evidence type="ECO:0000256" key="2">
    <source>
        <dbReference type="ARBA" id="ARBA00022475"/>
    </source>
</evidence>
<feature type="transmembrane region" description="Helical" evidence="7">
    <location>
        <begin position="88"/>
        <end position="107"/>
    </location>
</feature>
<dbReference type="NCBIfam" id="TIGR00544">
    <property type="entry name" value="lgt"/>
    <property type="match status" value="1"/>
</dbReference>
<comment type="pathway">
    <text evidence="7">Protein modification; lipoprotein biosynthesis (diacylglyceryl transfer).</text>
</comment>
<reference evidence="8 9" key="1">
    <citation type="submission" date="2024-04" db="EMBL/GenBank/DDBJ databases">
        <title>Human intestinal bacterial collection.</title>
        <authorList>
            <person name="Pauvert C."/>
            <person name="Hitch T.C.A."/>
            <person name="Clavel T."/>
        </authorList>
    </citation>
    <scope>NUCLEOTIDE SEQUENCE [LARGE SCALE GENOMIC DNA]</scope>
    <source>
        <strain evidence="8 9">CLA-SR-H026</strain>
    </source>
</reference>
<evidence type="ECO:0000256" key="7">
    <source>
        <dbReference type="HAMAP-Rule" id="MF_01147"/>
    </source>
</evidence>
<feature type="transmembrane region" description="Helical" evidence="7">
    <location>
        <begin position="15"/>
        <end position="35"/>
    </location>
</feature>